<protein>
    <recommendedName>
        <fullName evidence="4">CCHC-type domain-containing protein</fullName>
    </recommendedName>
</protein>
<keyword evidence="1" id="KW-0863">Zinc-finger</keyword>
<dbReference type="PROSITE" id="PS50158">
    <property type="entry name" value="ZF_CCHC"/>
    <property type="match status" value="1"/>
</dbReference>
<evidence type="ECO:0000313" key="5">
    <source>
        <dbReference type="EMBL" id="KAJ5465253.1"/>
    </source>
</evidence>
<keyword evidence="2" id="KW-0175">Coiled coil</keyword>
<reference evidence="5" key="2">
    <citation type="journal article" date="2023" name="IMA Fungus">
        <title>Comparative genomic study of the Penicillium genus elucidates a diverse pangenome and 15 lateral gene transfer events.</title>
        <authorList>
            <person name="Petersen C."/>
            <person name="Sorensen T."/>
            <person name="Nielsen M.R."/>
            <person name="Sondergaard T.E."/>
            <person name="Sorensen J.L."/>
            <person name="Fitzpatrick D.A."/>
            <person name="Frisvad J.C."/>
            <person name="Nielsen K.L."/>
        </authorList>
    </citation>
    <scope>NUCLEOTIDE SEQUENCE</scope>
    <source>
        <strain evidence="5">IBT 16125</strain>
    </source>
</reference>
<dbReference type="SMART" id="SM00343">
    <property type="entry name" value="ZnF_C2HC"/>
    <property type="match status" value="1"/>
</dbReference>
<dbReference type="InterPro" id="IPR036875">
    <property type="entry name" value="Znf_CCHC_sf"/>
</dbReference>
<gene>
    <name evidence="5" type="ORF">N7458_000939</name>
</gene>
<dbReference type="Gene3D" id="4.10.60.10">
    <property type="entry name" value="Zinc finger, CCHC-type"/>
    <property type="match status" value="1"/>
</dbReference>
<organism evidence="5 6">
    <name type="scientific">Penicillium daleae</name>
    <dbReference type="NCBI Taxonomy" id="63821"/>
    <lineage>
        <taxon>Eukaryota</taxon>
        <taxon>Fungi</taxon>
        <taxon>Dikarya</taxon>
        <taxon>Ascomycota</taxon>
        <taxon>Pezizomycotina</taxon>
        <taxon>Eurotiomycetes</taxon>
        <taxon>Eurotiomycetidae</taxon>
        <taxon>Eurotiales</taxon>
        <taxon>Aspergillaceae</taxon>
        <taxon>Penicillium</taxon>
    </lineage>
</organism>
<dbReference type="InterPro" id="IPR001878">
    <property type="entry name" value="Znf_CCHC"/>
</dbReference>
<dbReference type="AlphaFoldDB" id="A0AAD6G7W8"/>
<name>A0AAD6G7W8_9EURO</name>
<evidence type="ECO:0000256" key="2">
    <source>
        <dbReference type="SAM" id="Coils"/>
    </source>
</evidence>
<feature type="compositionally biased region" description="Basic and acidic residues" evidence="3">
    <location>
        <begin position="415"/>
        <end position="427"/>
    </location>
</feature>
<evidence type="ECO:0000256" key="1">
    <source>
        <dbReference type="PROSITE-ProRule" id="PRU00047"/>
    </source>
</evidence>
<reference evidence="5" key="1">
    <citation type="submission" date="2022-12" db="EMBL/GenBank/DDBJ databases">
        <authorList>
            <person name="Petersen C."/>
        </authorList>
    </citation>
    <scope>NUCLEOTIDE SEQUENCE</scope>
    <source>
        <strain evidence="5">IBT 16125</strain>
    </source>
</reference>
<comment type="caution">
    <text evidence="5">The sequence shown here is derived from an EMBL/GenBank/DDBJ whole genome shotgun (WGS) entry which is preliminary data.</text>
</comment>
<dbReference type="SUPFAM" id="SSF57756">
    <property type="entry name" value="Retrovirus zinc finger-like domains"/>
    <property type="match status" value="1"/>
</dbReference>
<feature type="region of interest" description="Disordered" evidence="3">
    <location>
        <begin position="144"/>
        <end position="171"/>
    </location>
</feature>
<feature type="domain" description="CCHC-type" evidence="4">
    <location>
        <begin position="385"/>
        <end position="400"/>
    </location>
</feature>
<evidence type="ECO:0000256" key="3">
    <source>
        <dbReference type="SAM" id="MobiDB-lite"/>
    </source>
</evidence>
<dbReference type="GeneID" id="81594576"/>
<evidence type="ECO:0000313" key="6">
    <source>
        <dbReference type="Proteomes" id="UP001213681"/>
    </source>
</evidence>
<keyword evidence="1" id="KW-0479">Metal-binding</keyword>
<proteinExistence type="predicted"/>
<keyword evidence="6" id="KW-1185">Reference proteome</keyword>
<feature type="compositionally biased region" description="Acidic residues" evidence="3">
    <location>
        <begin position="428"/>
        <end position="438"/>
    </location>
</feature>
<keyword evidence="1" id="KW-0862">Zinc</keyword>
<sequence length="438" mass="49911">MAEKVTDRSRSRREKSARRTSLVFGAQQDDNGVEVNTVDELIAWIQAEHETAWRLLFKRQGQIDELRIAQEKKDLEHASETMHLREQLAALEDRMTPAGPDMEEEYARLRTELDDTRKEMAALRSERDSLMTVMRLMGLSVANPNQITDDRGSPAPSQLGGKRSTKMPDPAMFSDGKLVKFDDWMTDMKRKLLLNEDHYPTDAHQLAYVSSRCEGKALRHVQPRMKQGATEAYQTAEDVFDHLGSIFLDPNRRRMAQDQYIALKMDPKQGFNDFLSEFTYLADEADQPKGMRKDDLYRKLPTLLQNQVMADAGEDSVTLSQFVRKCQVTSRLISQQIISRAENRSRNPNRTDTNAPSRNRNDPQTPKPSTRLDDKEKAALLKEGRCFVCREQGHISRNCPTKNQTTAAAAATEATGKDRKEKRKEDLSTAEESDSGKE</sequence>
<feature type="region of interest" description="Disordered" evidence="3">
    <location>
        <begin position="337"/>
        <end position="374"/>
    </location>
</feature>
<accession>A0AAD6G7W8</accession>
<feature type="coiled-coil region" evidence="2">
    <location>
        <begin position="99"/>
        <end position="133"/>
    </location>
</feature>
<evidence type="ECO:0000259" key="4">
    <source>
        <dbReference type="PROSITE" id="PS50158"/>
    </source>
</evidence>
<dbReference type="GO" id="GO:0008270">
    <property type="term" value="F:zinc ion binding"/>
    <property type="evidence" value="ECO:0007669"/>
    <property type="project" value="UniProtKB-KW"/>
</dbReference>
<dbReference type="Pfam" id="PF00098">
    <property type="entry name" value="zf-CCHC"/>
    <property type="match status" value="1"/>
</dbReference>
<dbReference type="EMBL" id="JAPVEA010000001">
    <property type="protein sequence ID" value="KAJ5465253.1"/>
    <property type="molecule type" value="Genomic_DNA"/>
</dbReference>
<feature type="compositionally biased region" description="Polar residues" evidence="3">
    <location>
        <begin position="346"/>
        <end position="368"/>
    </location>
</feature>
<feature type="compositionally biased region" description="Low complexity" evidence="3">
    <location>
        <begin position="405"/>
        <end position="414"/>
    </location>
</feature>
<dbReference type="Proteomes" id="UP001213681">
    <property type="component" value="Unassembled WGS sequence"/>
</dbReference>
<feature type="region of interest" description="Disordered" evidence="3">
    <location>
        <begin position="397"/>
        <end position="438"/>
    </location>
</feature>
<dbReference type="GO" id="GO:0003676">
    <property type="term" value="F:nucleic acid binding"/>
    <property type="evidence" value="ECO:0007669"/>
    <property type="project" value="InterPro"/>
</dbReference>
<dbReference type="RefSeq" id="XP_056772100.1">
    <property type="nucleotide sequence ID" value="XM_056904333.1"/>
</dbReference>
<feature type="region of interest" description="Disordered" evidence="3">
    <location>
        <begin position="1"/>
        <end position="21"/>
    </location>
</feature>